<name>A0A8X6YNE8_9ARAC</name>
<evidence type="ECO:0000313" key="1">
    <source>
        <dbReference type="EMBL" id="GFY74086.1"/>
    </source>
</evidence>
<dbReference type="EMBL" id="BMAV01020549">
    <property type="protein sequence ID" value="GFY74086.1"/>
    <property type="molecule type" value="Genomic_DNA"/>
</dbReference>
<reference evidence="1" key="1">
    <citation type="submission" date="2020-08" db="EMBL/GenBank/DDBJ databases">
        <title>Multicomponent nature underlies the extraordinary mechanical properties of spider dragline silk.</title>
        <authorList>
            <person name="Kono N."/>
            <person name="Nakamura H."/>
            <person name="Mori M."/>
            <person name="Yoshida Y."/>
            <person name="Ohtoshi R."/>
            <person name="Malay A.D."/>
            <person name="Moran D.A.P."/>
            <person name="Tomita M."/>
            <person name="Numata K."/>
            <person name="Arakawa K."/>
        </authorList>
    </citation>
    <scope>NUCLEOTIDE SEQUENCE</scope>
</reference>
<evidence type="ECO:0000313" key="2">
    <source>
        <dbReference type="Proteomes" id="UP000886998"/>
    </source>
</evidence>
<organism evidence="1 2">
    <name type="scientific">Trichonephila inaurata madagascariensis</name>
    <dbReference type="NCBI Taxonomy" id="2747483"/>
    <lineage>
        <taxon>Eukaryota</taxon>
        <taxon>Metazoa</taxon>
        <taxon>Ecdysozoa</taxon>
        <taxon>Arthropoda</taxon>
        <taxon>Chelicerata</taxon>
        <taxon>Arachnida</taxon>
        <taxon>Araneae</taxon>
        <taxon>Araneomorphae</taxon>
        <taxon>Entelegynae</taxon>
        <taxon>Araneoidea</taxon>
        <taxon>Nephilidae</taxon>
        <taxon>Trichonephila</taxon>
        <taxon>Trichonephila inaurata</taxon>
    </lineage>
</organism>
<keyword evidence="2" id="KW-1185">Reference proteome</keyword>
<accession>A0A8X6YNE8</accession>
<protein>
    <submittedName>
        <fullName evidence="1">Uncharacterized protein</fullName>
    </submittedName>
</protein>
<comment type="caution">
    <text evidence="1">The sequence shown here is derived from an EMBL/GenBank/DDBJ whole genome shotgun (WGS) entry which is preliminary data.</text>
</comment>
<dbReference type="AlphaFoldDB" id="A0A8X6YNE8"/>
<proteinExistence type="predicted"/>
<sequence length="95" mass="10630">MPGDVRFNTLASPFGAESCTRRFGRGRGCKWDSDTHQSLYGTKKVGVNPVRDVRRLLMPEVAYTKSLLSAVEMIRGQLCVSISPKYRSSTWTTDT</sequence>
<dbReference type="Proteomes" id="UP000886998">
    <property type="component" value="Unassembled WGS sequence"/>
</dbReference>
<gene>
    <name evidence="1" type="ORF">TNIN_134701</name>
</gene>